<feature type="coiled-coil region" evidence="1">
    <location>
        <begin position="392"/>
        <end position="422"/>
    </location>
</feature>
<keyword evidence="4" id="KW-1185">Reference proteome</keyword>
<protein>
    <recommendedName>
        <fullName evidence="5">Cytosolic protein</fullName>
    </recommendedName>
</protein>
<feature type="region of interest" description="Disordered" evidence="2">
    <location>
        <begin position="338"/>
        <end position="359"/>
    </location>
</feature>
<keyword evidence="1" id="KW-0175">Coiled coil</keyword>
<sequence length="511" mass="58164">MRLLDDDSKSISHLSYQSLNLNSYYNINGKKMKVIEKRDDTQNGLRAYAFAPVKNGKPDKKHIIMGYAGTDPFSIHDIFTDAQLRFYNNTKKPKINNYYKNLNHTTINKSYNDFSDDNDIVNSTYNVTKEAFKNSFSLQNTLNSPNLLKRKFPITNAYDSSKMVPTQMAESVAFTKAIKEKYPNSHIYGAAHSLGSVHAQMNTVFGNIEGATTFGAPNVNETFSKNYQNKIDSRQFEQTVRNIGHPDDMINNLTFGKDRIGSNIVAFPHINKGLFIPFLDQHSIANYDDFVKGGNIHEMSKSELAQYRKAQKLSLSYKTFGIPMSYNDYIQIMNKKVKDDKDSTTKSKNKSKSSFSKSVNPFSDSMVRIGLGGIGGNGKKIKIHSDKVKNIANQLREKINIYDKLLSKLEEYQRDTAREARQILNRYERELLAGSHEFISPSELEDYMEMLAKGGSAANLRFYDNGLMEDVIQDIKQNQKSLIQFAEKLDEAADQFEDKDKEESDIFGLFS</sequence>
<dbReference type="RefSeq" id="WP_002442203.1">
    <property type="nucleotide sequence ID" value="NZ_AP018585.1"/>
</dbReference>
<evidence type="ECO:0008006" key="5">
    <source>
        <dbReference type="Google" id="ProtNLM"/>
    </source>
</evidence>
<evidence type="ECO:0000256" key="2">
    <source>
        <dbReference type="SAM" id="MobiDB-lite"/>
    </source>
</evidence>
<dbReference type="Gene3D" id="3.40.50.1820">
    <property type="entry name" value="alpha/beta hydrolase"/>
    <property type="match status" value="1"/>
</dbReference>
<gene>
    <name evidence="3" type="ORF">JMUB590_1840</name>
</gene>
<accession>A0ABM7FW51</accession>
<name>A0ABM7FW51_9STAP</name>
<organism evidence="3 4">
    <name type="scientific">Staphylococcus caprae</name>
    <dbReference type="NCBI Taxonomy" id="29380"/>
    <lineage>
        <taxon>Bacteria</taxon>
        <taxon>Bacillati</taxon>
        <taxon>Bacillota</taxon>
        <taxon>Bacilli</taxon>
        <taxon>Bacillales</taxon>
        <taxon>Staphylococcaceae</taxon>
        <taxon>Staphylococcus</taxon>
    </lineage>
</organism>
<dbReference type="Proteomes" id="UP000274772">
    <property type="component" value="Chromosome"/>
</dbReference>
<dbReference type="EMBL" id="AP018586">
    <property type="protein sequence ID" value="BBD92897.1"/>
    <property type="molecule type" value="Genomic_DNA"/>
</dbReference>
<reference evidence="3 4" key="1">
    <citation type="submission" date="2018-05" db="EMBL/GenBank/DDBJ databases">
        <title>Complete genome sequencing of three human clinical isolates of Staphylococcus caprae reveals virulence factors similar to those of S. epidermidis and S. capitis.</title>
        <authorList>
            <person name="Watanabe S."/>
            <person name="Cui L."/>
        </authorList>
    </citation>
    <scope>NUCLEOTIDE SEQUENCE [LARGE SCALE GENOMIC DNA]</scope>
    <source>
        <strain evidence="3 4">JMUB590</strain>
    </source>
</reference>
<evidence type="ECO:0000256" key="1">
    <source>
        <dbReference type="SAM" id="Coils"/>
    </source>
</evidence>
<proteinExistence type="predicted"/>
<dbReference type="SUPFAM" id="SSF53474">
    <property type="entry name" value="alpha/beta-Hydrolases"/>
    <property type="match status" value="1"/>
</dbReference>
<dbReference type="GeneID" id="58051584"/>
<dbReference type="InterPro" id="IPR029058">
    <property type="entry name" value="AB_hydrolase_fold"/>
</dbReference>
<evidence type="ECO:0000313" key="3">
    <source>
        <dbReference type="EMBL" id="BBD92897.1"/>
    </source>
</evidence>
<evidence type="ECO:0000313" key="4">
    <source>
        <dbReference type="Proteomes" id="UP000274772"/>
    </source>
</evidence>